<feature type="signal peptide" evidence="1">
    <location>
        <begin position="1"/>
        <end position="29"/>
    </location>
</feature>
<comment type="caution">
    <text evidence="2">The sequence shown here is derived from an EMBL/GenBank/DDBJ whole genome shotgun (WGS) entry which is preliminary data.</text>
</comment>
<organism evidence="2 3">
    <name type="scientific">Rhizobium herbae</name>
    <dbReference type="NCBI Taxonomy" id="508661"/>
    <lineage>
        <taxon>Bacteria</taxon>
        <taxon>Pseudomonadati</taxon>
        <taxon>Pseudomonadota</taxon>
        <taxon>Alphaproteobacteria</taxon>
        <taxon>Hyphomicrobiales</taxon>
        <taxon>Rhizobiaceae</taxon>
        <taxon>Rhizobium/Agrobacterium group</taxon>
        <taxon>Rhizobium</taxon>
    </lineage>
</organism>
<protein>
    <recommendedName>
        <fullName evidence="4">RHS repeat-associated core domain-containing protein</fullName>
    </recommendedName>
</protein>
<evidence type="ECO:0000256" key="1">
    <source>
        <dbReference type="SAM" id="SignalP"/>
    </source>
</evidence>
<dbReference type="Gene3D" id="2.180.10.10">
    <property type="entry name" value="RHS repeat-associated core"/>
    <property type="match status" value="1"/>
</dbReference>
<dbReference type="EMBL" id="JAGGJV010000004">
    <property type="protein sequence ID" value="MBP1859084.1"/>
    <property type="molecule type" value="Genomic_DNA"/>
</dbReference>
<dbReference type="Proteomes" id="UP000823786">
    <property type="component" value="Unassembled WGS sequence"/>
</dbReference>
<dbReference type="NCBIfam" id="TIGR03696">
    <property type="entry name" value="Rhs_assc_core"/>
    <property type="match status" value="1"/>
</dbReference>
<accession>A0ABS4EMA9</accession>
<evidence type="ECO:0008006" key="4">
    <source>
        <dbReference type="Google" id="ProtNLM"/>
    </source>
</evidence>
<feature type="chain" id="PRO_5047526633" description="RHS repeat-associated core domain-containing protein" evidence="1">
    <location>
        <begin position="30"/>
        <end position="70"/>
    </location>
</feature>
<dbReference type="InterPro" id="IPR022385">
    <property type="entry name" value="Rhs_assc_core"/>
</dbReference>
<keyword evidence="3" id="KW-1185">Reference proteome</keyword>
<proteinExistence type="predicted"/>
<sequence length="70" mass="7692">MKWFCDRVLTRVLSMLLICSMMSVSIGSAASARFIQPDTWDPTVEGVGTNRYAYAGNDPVNNSDPNGHLI</sequence>
<gene>
    <name evidence="2" type="ORF">J2Z75_002596</name>
</gene>
<evidence type="ECO:0000313" key="3">
    <source>
        <dbReference type="Proteomes" id="UP000823786"/>
    </source>
</evidence>
<name>A0ABS4EMA9_9HYPH</name>
<reference evidence="2 3" key="1">
    <citation type="submission" date="2021-03" db="EMBL/GenBank/DDBJ databases">
        <title>Genomic Encyclopedia of Type Strains, Phase IV (KMG-IV): sequencing the most valuable type-strain genomes for metagenomic binning, comparative biology and taxonomic classification.</title>
        <authorList>
            <person name="Goeker M."/>
        </authorList>
    </citation>
    <scope>NUCLEOTIDE SEQUENCE [LARGE SCALE GENOMIC DNA]</scope>
    <source>
        <strain evidence="2 3">DSM 26427</strain>
    </source>
</reference>
<evidence type="ECO:0000313" key="2">
    <source>
        <dbReference type="EMBL" id="MBP1859084.1"/>
    </source>
</evidence>
<keyword evidence="1" id="KW-0732">Signal</keyword>